<evidence type="ECO:0000313" key="2">
    <source>
        <dbReference type="EMBL" id="KAB2629358.1"/>
    </source>
</evidence>
<evidence type="ECO:0000256" key="1">
    <source>
        <dbReference type="SAM" id="MobiDB-lite"/>
    </source>
</evidence>
<dbReference type="Proteomes" id="UP000327157">
    <property type="component" value="Chromosome 8"/>
</dbReference>
<accession>A0A5N5HP46</accession>
<reference evidence="2 3" key="1">
    <citation type="submission" date="2019-09" db="EMBL/GenBank/DDBJ databases">
        <authorList>
            <person name="Ou C."/>
        </authorList>
    </citation>
    <scope>NUCLEOTIDE SEQUENCE [LARGE SCALE GENOMIC DNA]</scope>
    <source>
        <strain evidence="2">S2</strain>
        <tissue evidence="2">Leaf</tissue>
    </source>
</reference>
<keyword evidence="3" id="KW-1185">Reference proteome</keyword>
<dbReference type="EMBL" id="SMOL01000148">
    <property type="protein sequence ID" value="KAB2629358.1"/>
    <property type="molecule type" value="Genomic_DNA"/>
</dbReference>
<protein>
    <submittedName>
        <fullName evidence="2">Uncharacterized protein</fullName>
    </submittedName>
</protein>
<name>A0A5N5HP46_9ROSA</name>
<reference evidence="3" key="2">
    <citation type="submission" date="2019-10" db="EMBL/GenBank/DDBJ databases">
        <title>A de novo genome assembly of a pear dwarfing rootstock.</title>
        <authorList>
            <person name="Wang F."/>
            <person name="Wang J."/>
            <person name="Li S."/>
            <person name="Zhang Y."/>
            <person name="Fang M."/>
            <person name="Ma L."/>
            <person name="Zhao Y."/>
            <person name="Jiang S."/>
        </authorList>
    </citation>
    <scope>NUCLEOTIDE SEQUENCE [LARGE SCALE GENOMIC DNA]</scope>
</reference>
<comment type="caution">
    <text evidence="2">The sequence shown here is derived from an EMBL/GenBank/DDBJ whole genome shotgun (WGS) entry which is preliminary data.</text>
</comment>
<evidence type="ECO:0000313" key="3">
    <source>
        <dbReference type="Proteomes" id="UP000327157"/>
    </source>
</evidence>
<feature type="region of interest" description="Disordered" evidence="1">
    <location>
        <begin position="19"/>
        <end position="40"/>
    </location>
</feature>
<organism evidence="2 3">
    <name type="scientific">Pyrus ussuriensis x Pyrus communis</name>
    <dbReference type="NCBI Taxonomy" id="2448454"/>
    <lineage>
        <taxon>Eukaryota</taxon>
        <taxon>Viridiplantae</taxon>
        <taxon>Streptophyta</taxon>
        <taxon>Embryophyta</taxon>
        <taxon>Tracheophyta</taxon>
        <taxon>Spermatophyta</taxon>
        <taxon>Magnoliopsida</taxon>
        <taxon>eudicotyledons</taxon>
        <taxon>Gunneridae</taxon>
        <taxon>Pentapetalae</taxon>
        <taxon>rosids</taxon>
        <taxon>fabids</taxon>
        <taxon>Rosales</taxon>
        <taxon>Rosaceae</taxon>
        <taxon>Amygdaloideae</taxon>
        <taxon>Maleae</taxon>
        <taxon>Pyrus</taxon>
    </lineage>
</organism>
<proteinExistence type="predicted"/>
<dbReference type="AlphaFoldDB" id="A0A5N5HP46"/>
<reference evidence="2 3" key="3">
    <citation type="submission" date="2019-11" db="EMBL/GenBank/DDBJ databases">
        <title>A de novo genome assembly of a pear dwarfing rootstock.</title>
        <authorList>
            <person name="Wang F."/>
            <person name="Wang J."/>
            <person name="Li S."/>
            <person name="Zhang Y."/>
            <person name="Fang M."/>
            <person name="Ma L."/>
            <person name="Zhao Y."/>
            <person name="Jiang S."/>
        </authorList>
    </citation>
    <scope>NUCLEOTIDE SEQUENCE [LARGE SCALE GENOMIC DNA]</scope>
    <source>
        <strain evidence="2">S2</strain>
        <tissue evidence="2">Leaf</tissue>
    </source>
</reference>
<gene>
    <name evidence="2" type="ORF">D8674_034153</name>
</gene>
<sequence>MDTYSWNIVPPAILPSHKHKGTFAAREKVPPGPGNDDGTDDFYDAEILDEMTRSRGELKLRTSFSSED</sequence>